<sequence>MSGARPYTHPGYVVYMGDRPSADFTASSLHATMLQQVAGSGSGASESMIIHSYKRSFNGFAARLTKNEMQKMAGMKGVVSVFPNEKLQLHTTKSWDFIGFPQNVKRAATLESNIIIGMIDTGIWPESQSFSDQGFGAPPTKWKGSCQNLSNFTCNNKIIGARYYRSNETILPGDILSPRDTDGHGSHTSSTAAGVLVSEASFKGFGFGTARGGVPSARIAVYKVCWVDGCYAADILSAFDDAIADGVDIISISVGMEPSNYFQDPIAIGSFHAMKNGVLMSASAGNDGPKPATISNKAPWLLSVAASTINRQFVTKVQLGNGEIYKGTSINTVALDKQMYPLIYGGDAPNTIKEFNSSLSRNPTAIIFRSIETGNELAPFVVSFSSRGPNNITWDILTPDIAAPGVHILAAWPSITGVVPYNIISGTSMACPHVSGVAAYIKTFRIQLILPVQTPT</sequence>
<reference evidence="11 12" key="1">
    <citation type="journal article" date="2020" name="Nat. Commun.">
        <title>Genome of Tripterygium wilfordii and identification of cytochrome P450 involved in triptolide biosynthesis.</title>
        <authorList>
            <person name="Tu L."/>
            <person name="Su P."/>
            <person name="Zhang Z."/>
            <person name="Gao L."/>
            <person name="Wang J."/>
            <person name="Hu T."/>
            <person name="Zhou J."/>
            <person name="Zhang Y."/>
            <person name="Zhao Y."/>
            <person name="Liu Y."/>
            <person name="Song Y."/>
            <person name="Tong Y."/>
            <person name="Lu Y."/>
            <person name="Yang J."/>
            <person name="Xu C."/>
            <person name="Jia M."/>
            <person name="Peters R.J."/>
            <person name="Huang L."/>
            <person name="Gao W."/>
        </authorList>
    </citation>
    <scope>NUCLEOTIDE SEQUENCE [LARGE SCALE GENOMIC DNA]</scope>
    <source>
        <strain evidence="12">cv. XIE 37</strain>
        <tissue evidence="11">Leaf</tissue>
    </source>
</reference>
<proteinExistence type="inferred from homology"/>
<feature type="domain" description="Inhibitor I9" evidence="10">
    <location>
        <begin position="12"/>
        <end position="90"/>
    </location>
</feature>
<dbReference type="PANTHER" id="PTHR10795">
    <property type="entry name" value="PROPROTEIN CONVERTASE SUBTILISIN/KEXIN"/>
    <property type="match status" value="1"/>
</dbReference>
<dbReference type="EMBL" id="JAAARO010000005">
    <property type="protein sequence ID" value="KAF5747450.1"/>
    <property type="molecule type" value="Genomic_DNA"/>
</dbReference>
<evidence type="ECO:0000259" key="10">
    <source>
        <dbReference type="Pfam" id="PF05922"/>
    </source>
</evidence>
<dbReference type="InterPro" id="IPR015500">
    <property type="entry name" value="Peptidase_S8_subtilisin-rel"/>
</dbReference>
<feature type="active site" description="Charge relay system" evidence="7 8">
    <location>
        <position position="428"/>
    </location>
</feature>
<protein>
    <submittedName>
        <fullName evidence="11">Cucumisin-like isoform X2</fullName>
    </submittedName>
</protein>
<dbReference type="InterPro" id="IPR000209">
    <property type="entry name" value="Peptidase_S8/S53_dom"/>
</dbReference>
<dbReference type="InterPro" id="IPR023828">
    <property type="entry name" value="Peptidase_S8_Ser-AS"/>
</dbReference>
<dbReference type="FunFam" id="3.30.70.80:FF:000002">
    <property type="entry name" value="Subtilisin-like protease SBT5.3"/>
    <property type="match status" value="1"/>
</dbReference>
<evidence type="ECO:0000259" key="9">
    <source>
        <dbReference type="Pfam" id="PF00082"/>
    </source>
</evidence>
<evidence type="ECO:0000256" key="4">
    <source>
        <dbReference type="ARBA" id="ARBA00022729"/>
    </source>
</evidence>
<feature type="active site" description="Charge relay system" evidence="7 8">
    <location>
        <position position="120"/>
    </location>
</feature>
<dbReference type="Gene3D" id="3.50.30.30">
    <property type="match status" value="1"/>
</dbReference>
<evidence type="ECO:0000256" key="2">
    <source>
        <dbReference type="ARBA" id="ARBA00011073"/>
    </source>
</evidence>
<dbReference type="Proteomes" id="UP000593562">
    <property type="component" value="Unassembled WGS sequence"/>
</dbReference>
<dbReference type="InterPro" id="IPR037045">
    <property type="entry name" value="S8pro/Inhibitor_I9_sf"/>
</dbReference>
<dbReference type="GO" id="GO:0005576">
    <property type="term" value="C:extracellular region"/>
    <property type="evidence" value="ECO:0007669"/>
    <property type="project" value="UniProtKB-SubCell"/>
</dbReference>
<dbReference type="SUPFAM" id="SSF52743">
    <property type="entry name" value="Subtilisin-like"/>
    <property type="match status" value="1"/>
</dbReference>
<evidence type="ECO:0000313" key="12">
    <source>
        <dbReference type="Proteomes" id="UP000593562"/>
    </source>
</evidence>
<evidence type="ECO:0000256" key="3">
    <source>
        <dbReference type="ARBA" id="ARBA00022670"/>
    </source>
</evidence>
<dbReference type="PRINTS" id="PR00723">
    <property type="entry name" value="SUBTILISIN"/>
</dbReference>
<evidence type="ECO:0000256" key="1">
    <source>
        <dbReference type="ARBA" id="ARBA00004613"/>
    </source>
</evidence>
<dbReference type="InterPro" id="IPR045051">
    <property type="entry name" value="SBT"/>
</dbReference>
<accession>A0A7J7DM54</accession>
<evidence type="ECO:0000256" key="5">
    <source>
        <dbReference type="ARBA" id="ARBA00022801"/>
    </source>
</evidence>
<evidence type="ECO:0000256" key="6">
    <source>
        <dbReference type="ARBA" id="ARBA00022825"/>
    </source>
</evidence>
<dbReference type="Pfam" id="PF00082">
    <property type="entry name" value="Peptidase_S8"/>
    <property type="match status" value="1"/>
</dbReference>
<keyword evidence="6 8" id="KW-0720">Serine protease</keyword>
<keyword evidence="3 8" id="KW-0645">Protease</keyword>
<dbReference type="Pfam" id="PF05922">
    <property type="entry name" value="Inhibitor_I9"/>
    <property type="match status" value="1"/>
</dbReference>
<dbReference type="AlphaFoldDB" id="A0A7J7DM54"/>
<comment type="caution">
    <text evidence="11">The sequence shown here is derived from an EMBL/GenBank/DDBJ whole genome shotgun (WGS) entry which is preliminary data.</text>
</comment>
<comment type="similarity">
    <text evidence="2 8">Belongs to the peptidase S8 family.</text>
</comment>
<name>A0A7J7DM54_TRIWF</name>
<evidence type="ECO:0000313" key="11">
    <source>
        <dbReference type="EMBL" id="KAF5747450.1"/>
    </source>
</evidence>
<dbReference type="Gene3D" id="3.40.50.200">
    <property type="entry name" value="Peptidase S8/S53 domain"/>
    <property type="match status" value="1"/>
</dbReference>
<dbReference type="GO" id="GO:0006508">
    <property type="term" value="P:proteolysis"/>
    <property type="evidence" value="ECO:0007669"/>
    <property type="project" value="UniProtKB-KW"/>
</dbReference>
<organism evidence="11 12">
    <name type="scientific">Tripterygium wilfordii</name>
    <name type="common">Thunder God vine</name>
    <dbReference type="NCBI Taxonomy" id="458696"/>
    <lineage>
        <taxon>Eukaryota</taxon>
        <taxon>Viridiplantae</taxon>
        <taxon>Streptophyta</taxon>
        <taxon>Embryophyta</taxon>
        <taxon>Tracheophyta</taxon>
        <taxon>Spermatophyta</taxon>
        <taxon>Magnoliopsida</taxon>
        <taxon>eudicotyledons</taxon>
        <taxon>Gunneridae</taxon>
        <taxon>Pentapetalae</taxon>
        <taxon>rosids</taxon>
        <taxon>fabids</taxon>
        <taxon>Celastrales</taxon>
        <taxon>Celastraceae</taxon>
        <taxon>Tripterygium</taxon>
    </lineage>
</organism>
<dbReference type="CDD" id="cd04852">
    <property type="entry name" value="Peptidases_S8_3"/>
    <property type="match status" value="1"/>
</dbReference>
<keyword evidence="12" id="KW-1185">Reference proteome</keyword>
<keyword evidence="4" id="KW-0732">Signal</keyword>
<dbReference type="GO" id="GO:0004252">
    <property type="term" value="F:serine-type endopeptidase activity"/>
    <property type="evidence" value="ECO:0007669"/>
    <property type="project" value="UniProtKB-UniRule"/>
</dbReference>
<feature type="active site" description="Charge relay system" evidence="7 8">
    <location>
        <position position="184"/>
    </location>
</feature>
<dbReference type="Gene3D" id="3.30.70.80">
    <property type="entry name" value="Peptidase S8 propeptide/proteinase inhibitor I9"/>
    <property type="match status" value="1"/>
</dbReference>
<dbReference type="InterPro" id="IPR010259">
    <property type="entry name" value="S8pro/Inhibitor_I9"/>
</dbReference>
<dbReference type="InParanoid" id="A0A7J7DM54"/>
<dbReference type="InterPro" id="IPR034197">
    <property type="entry name" value="Peptidases_S8_3"/>
</dbReference>
<dbReference type="InterPro" id="IPR036852">
    <property type="entry name" value="Peptidase_S8/S53_dom_sf"/>
</dbReference>
<evidence type="ECO:0000256" key="7">
    <source>
        <dbReference type="PIRSR" id="PIRSR615500-1"/>
    </source>
</evidence>
<evidence type="ECO:0000256" key="8">
    <source>
        <dbReference type="PROSITE-ProRule" id="PRU01240"/>
    </source>
</evidence>
<feature type="domain" description="Peptidase S8/S53" evidence="9">
    <location>
        <begin position="112"/>
        <end position="443"/>
    </location>
</feature>
<dbReference type="PROSITE" id="PS51892">
    <property type="entry name" value="SUBTILASE"/>
    <property type="match status" value="1"/>
</dbReference>
<keyword evidence="5 8" id="KW-0378">Hydrolase</keyword>
<dbReference type="PROSITE" id="PS00138">
    <property type="entry name" value="SUBTILASE_SER"/>
    <property type="match status" value="1"/>
</dbReference>
<comment type="subcellular location">
    <subcellularLocation>
        <location evidence="1">Secreted</location>
    </subcellularLocation>
</comment>
<gene>
    <name evidence="11" type="ORF">HS088_TW05G00171</name>
</gene>